<evidence type="ECO:0000256" key="3">
    <source>
        <dbReference type="SAM" id="Coils"/>
    </source>
</evidence>
<dbReference type="InterPro" id="IPR003115">
    <property type="entry name" value="ParB_N"/>
</dbReference>
<comment type="similarity">
    <text evidence="1">Belongs to the ParB family.</text>
</comment>
<keyword evidence="2" id="KW-0238">DNA-binding</keyword>
<dbReference type="AlphaFoldDB" id="A0A951UCD3"/>
<evidence type="ECO:0000256" key="2">
    <source>
        <dbReference type="ARBA" id="ARBA00023125"/>
    </source>
</evidence>
<dbReference type="InterPro" id="IPR036086">
    <property type="entry name" value="ParB/Sulfiredoxin_sf"/>
</dbReference>
<feature type="domain" description="ParB-like N-terminal" evidence="4">
    <location>
        <begin position="28"/>
        <end position="118"/>
    </location>
</feature>
<organism evidence="5 6">
    <name type="scientific">Symplocastrum torsivum CPER-KK1</name>
    <dbReference type="NCBI Taxonomy" id="450513"/>
    <lineage>
        <taxon>Bacteria</taxon>
        <taxon>Bacillati</taxon>
        <taxon>Cyanobacteriota</taxon>
        <taxon>Cyanophyceae</taxon>
        <taxon>Oscillatoriophycideae</taxon>
        <taxon>Oscillatoriales</taxon>
        <taxon>Microcoleaceae</taxon>
        <taxon>Symplocastrum</taxon>
    </lineage>
</organism>
<dbReference type="PANTHER" id="PTHR33375:SF7">
    <property type="entry name" value="CHROMOSOME 2-PARTITIONING PROTEIN PARB-RELATED"/>
    <property type="match status" value="1"/>
</dbReference>
<dbReference type="Pfam" id="PF02195">
    <property type="entry name" value="ParB_N"/>
    <property type="match status" value="1"/>
</dbReference>
<gene>
    <name evidence="5" type="ORF">KME25_27365</name>
</gene>
<comment type="caution">
    <text evidence="5">The sequence shown here is derived from an EMBL/GenBank/DDBJ whole genome shotgun (WGS) entry which is preliminary data.</text>
</comment>
<evidence type="ECO:0000256" key="1">
    <source>
        <dbReference type="ARBA" id="ARBA00006295"/>
    </source>
</evidence>
<name>A0A951UCD3_9CYAN</name>
<reference evidence="5" key="2">
    <citation type="journal article" date="2022" name="Microbiol. Resour. Announc.">
        <title>Metagenome Sequencing to Explore Phylogenomics of Terrestrial Cyanobacteria.</title>
        <authorList>
            <person name="Ward R.D."/>
            <person name="Stajich J.E."/>
            <person name="Johansen J.R."/>
            <person name="Huntemann M."/>
            <person name="Clum A."/>
            <person name="Foster B."/>
            <person name="Foster B."/>
            <person name="Roux S."/>
            <person name="Palaniappan K."/>
            <person name="Varghese N."/>
            <person name="Mukherjee S."/>
            <person name="Reddy T.B.K."/>
            <person name="Daum C."/>
            <person name="Copeland A."/>
            <person name="Chen I.A."/>
            <person name="Ivanova N.N."/>
            <person name="Kyrpides N.C."/>
            <person name="Shapiro N."/>
            <person name="Eloe-Fadrosh E.A."/>
            <person name="Pietrasiak N."/>
        </authorList>
    </citation>
    <scope>NUCLEOTIDE SEQUENCE</scope>
    <source>
        <strain evidence="5">CPER-KK1</strain>
    </source>
</reference>
<dbReference type="Gene3D" id="3.90.1530.30">
    <property type="match status" value="1"/>
</dbReference>
<evidence type="ECO:0000259" key="4">
    <source>
        <dbReference type="SMART" id="SM00470"/>
    </source>
</evidence>
<dbReference type="InterPro" id="IPR004437">
    <property type="entry name" value="ParB/RepB/Spo0J"/>
</dbReference>
<sequence length="304" mass="34588">MTKKDQPYTSKLRGVAALLGEPPAAAAQFVAISSIRLPQQQPRRYFDPEKLEQLTISVKKLGILEPLLVRILHLGEYELVAGERRYRAAQKAGLSEIPVVVRELTDEEALQLSLIENLQREDLNPVEETEAILQLLATQLSSSVEEARTLLYRMQNEVKGKVTQNVLGSQEGELVKIMFNSLGLMSWESFVSSRLPLLNLADEVIDALRQGRIEYTKAQAIARLKDAQARQALLNEAIEENLSLKEILERIRAQRKPQEKPQSLKNLFKETSNRLQKAKFWDNPEKQQALEKLLKQMEALLEEK</sequence>
<dbReference type="SUPFAM" id="SSF109709">
    <property type="entry name" value="KorB DNA-binding domain-like"/>
    <property type="match status" value="1"/>
</dbReference>
<reference evidence="5" key="1">
    <citation type="submission" date="2021-05" db="EMBL/GenBank/DDBJ databases">
        <authorList>
            <person name="Pietrasiak N."/>
            <person name="Ward R."/>
            <person name="Stajich J.E."/>
            <person name="Kurbessoian T."/>
        </authorList>
    </citation>
    <scope>NUCLEOTIDE SEQUENCE</scope>
    <source>
        <strain evidence="5">CPER-KK1</strain>
    </source>
</reference>
<dbReference type="NCBIfam" id="TIGR00180">
    <property type="entry name" value="parB_part"/>
    <property type="match status" value="1"/>
</dbReference>
<dbReference type="Gene3D" id="1.10.10.2830">
    <property type="match status" value="1"/>
</dbReference>
<dbReference type="SMART" id="SM00470">
    <property type="entry name" value="ParB"/>
    <property type="match status" value="1"/>
</dbReference>
<feature type="coiled-coil region" evidence="3">
    <location>
        <begin position="217"/>
        <end position="254"/>
    </location>
</feature>
<dbReference type="Pfam" id="PF17762">
    <property type="entry name" value="HTH_ParB"/>
    <property type="match status" value="1"/>
</dbReference>
<dbReference type="InterPro" id="IPR041468">
    <property type="entry name" value="HTH_ParB/Spo0J"/>
</dbReference>
<evidence type="ECO:0000313" key="5">
    <source>
        <dbReference type="EMBL" id="MBW4548130.1"/>
    </source>
</evidence>
<dbReference type="GO" id="GO:0007059">
    <property type="term" value="P:chromosome segregation"/>
    <property type="evidence" value="ECO:0007669"/>
    <property type="project" value="TreeGrafter"/>
</dbReference>
<evidence type="ECO:0000313" key="6">
    <source>
        <dbReference type="Proteomes" id="UP000753908"/>
    </source>
</evidence>
<proteinExistence type="inferred from homology"/>
<dbReference type="PANTHER" id="PTHR33375">
    <property type="entry name" value="CHROMOSOME-PARTITIONING PROTEIN PARB-RELATED"/>
    <property type="match status" value="1"/>
</dbReference>
<dbReference type="FunFam" id="3.90.1530.30:FF:000001">
    <property type="entry name" value="Chromosome partitioning protein ParB"/>
    <property type="match status" value="1"/>
</dbReference>
<dbReference type="EMBL" id="JAHHIF010000055">
    <property type="protein sequence ID" value="MBW4548130.1"/>
    <property type="molecule type" value="Genomic_DNA"/>
</dbReference>
<dbReference type="Proteomes" id="UP000753908">
    <property type="component" value="Unassembled WGS sequence"/>
</dbReference>
<protein>
    <submittedName>
        <fullName evidence="5">ParB/RepB/Spo0J family partition protein</fullName>
    </submittedName>
</protein>
<keyword evidence="3" id="KW-0175">Coiled coil</keyword>
<accession>A0A951UCD3</accession>
<dbReference type="GO" id="GO:0003677">
    <property type="term" value="F:DNA binding"/>
    <property type="evidence" value="ECO:0007669"/>
    <property type="project" value="UniProtKB-KW"/>
</dbReference>
<dbReference type="GO" id="GO:0005694">
    <property type="term" value="C:chromosome"/>
    <property type="evidence" value="ECO:0007669"/>
    <property type="project" value="TreeGrafter"/>
</dbReference>
<dbReference type="InterPro" id="IPR050336">
    <property type="entry name" value="Chromosome_partition/occlusion"/>
</dbReference>
<dbReference type="CDD" id="cd16393">
    <property type="entry name" value="SPO0J_N"/>
    <property type="match status" value="1"/>
</dbReference>
<dbReference type="SUPFAM" id="SSF110849">
    <property type="entry name" value="ParB/Sulfiredoxin"/>
    <property type="match status" value="1"/>
</dbReference>